<dbReference type="SUPFAM" id="SSF56112">
    <property type="entry name" value="Protein kinase-like (PK-like)"/>
    <property type="match status" value="1"/>
</dbReference>
<dbReference type="Gene3D" id="1.10.510.10">
    <property type="entry name" value="Transferase(Phosphotransferase) domain 1"/>
    <property type="match status" value="1"/>
</dbReference>
<dbReference type="GO" id="GO:0004674">
    <property type="term" value="F:protein serine/threonine kinase activity"/>
    <property type="evidence" value="ECO:0007669"/>
    <property type="project" value="UniProtKB-KW"/>
</dbReference>
<dbReference type="GO" id="GO:0005524">
    <property type="term" value="F:ATP binding"/>
    <property type="evidence" value="ECO:0007669"/>
    <property type="project" value="UniProtKB-KW"/>
</dbReference>
<evidence type="ECO:0000313" key="13">
    <source>
        <dbReference type="Proteomes" id="UP000559182"/>
    </source>
</evidence>
<dbReference type="AlphaFoldDB" id="A0A839N768"/>
<reference evidence="12 13" key="1">
    <citation type="submission" date="2020-08" db="EMBL/GenBank/DDBJ databases">
        <title>Sequencing the genomes of 1000 actinobacteria strains.</title>
        <authorList>
            <person name="Klenk H.-P."/>
        </authorList>
    </citation>
    <scope>NUCLEOTIDE SEQUENCE [LARGE SCALE GENOMIC DNA]</scope>
    <source>
        <strain evidence="12 13">DSM 105369</strain>
    </source>
</reference>
<sequence length="429" mass="44318">MSRPGDLMGGRYRLTDRIAAGGMGEVWQARDEILGRAVAVKLLKEGLTDEEGFTERFRNEARLSAALAHGNIAQVYDYGEEGNLAYLVMEFVPGKPLSKILHERGPISAADTANLMGQAAAALHAAHRAGLIHRDVKPANMLVTSDGVVKLTDFGIARAVGSAAMTKTGEVMGTAQYLAPEAAMGRETTALTDVYSLAVVTYEMLGGRRPFNSDSAVALALAHVNEEPPPLPTEVPAPLRAVVHAGLRKDPAERPDSAQEFGRALRQAVSDSEQMGLNIWTPAPRPVAGGPAGPSGPNSWPSGPQSGPPSGPQSGPHSGGQPQQSGGQPQTSGGRPQNSGSNKLSRAQRKARTSGPQPATSGAQPAAGTHRSLRAGWIAVIGAVVAVAVIAIVVVVILSHGGGSPQVPTAPNTGPFNNGIVTYAPEGSS</sequence>
<dbReference type="GO" id="GO:0045717">
    <property type="term" value="P:negative regulation of fatty acid biosynthetic process"/>
    <property type="evidence" value="ECO:0007669"/>
    <property type="project" value="UniProtKB-ARBA"/>
</dbReference>
<dbReference type="RefSeq" id="WP_183322069.1">
    <property type="nucleotide sequence ID" value="NZ_JACHVQ010000003.1"/>
</dbReference>
<dbReference type="EC" id="2.7.11.1" evidence="1"/>
<keyword evidence="5 12" id="KW-0418">Kinase</keyword>
<evidence type="ECO:0000256" key="1">
    <source>
        <dbReference type="ARBA" id="ARBA00012513"/>
    </source>
</evidence>
<evidence type="ECO:0000256" key="4">
    <source>
        <dbReference type="ARBA" id="ARBA00022741"/>
    </source>
</evidence>
<keyword evidence="13" id="KW-1185">Reference proteome</keyword>
<keyword evidence="4" id="KW-0547">Nucleotide-binding</keyword>
<protein>
    <recommendedName>
        <fullName evidence="1">non-specific serine/threonine protein kinase</fullName>
        <ecNumber evidence="1">2.7.11.1</ecNumber>
    </recommendedName>
</protein>
<dbReference type="InterPro" id="IPR008271">
    <property type="entry name" value="Ser/Thr_kinase_AS"/>
</dbReference>
<evidence type="ECO:0000256" key="9">
    <source>
        <dbReference type="SAM" id="MobiDB-lite"/>
    </source>
</evidence>
<feature type="compositionally biased region" description="Polar residues" evidence="9">
    <location>
        <begin position="354"/>
        <end position="363"/>
    </location>
</feature>
<keyword evidence="10" id="KW-0812">Transmembrane</keyword>
<comment type="caution">
    <text evidence="12">The sequence shown here is derived from an EMBL/GenBank/DDBJ whole genome shotgun (WGS) entry which is preliminary data.</text>
</comment>
<keyword evidence="3 12" id="KW-0808">Transferase</keyword>
<evidence type="ECO:0000313" key="12">
    <source>
        <dbReference type="EMBL" id="MBB2893600.1"/>
    </source>
</evidence>
<comment type="catalytic activity">
    <reaction evidence="8">
        <text>L-seryl-[protein] + ATP = O-phospho-L-seryl-[protein] + ADP + H(+)</text>
        <dbReference type="Rhea" id="RHEA:17989"/>
        <dbReference type="Rhea" id="RHEA-COMP:9863"/>
        <dbReference type="Rhea" id="RHEA-COMP:11604"/>
        <dbReference type="ChEBI" id="CHEBI:15378"/>
        <dbReference type="ChEBI" id="CHEBI:29999"/>
        <dbReference type="ChEBI" id="CHEBI:30616"/>
        <dbReference type="ChEBI" id="CHEBI:83421"/>
        <dbReference type="ChEBI" id="CHEBI:456216"/>
        <dbReference type="EC" id="2.7.11.1"/>
    </reaction>
</comment>
<dbReference type="SMART" id="SM00220">
    <property type="entry name" value="S_TKc"/>
    <property type="match status" value="1"/>
</dbReference>
<evidence type="ECO:0000256" key="5">
    <source>
        <dbReference type="ARBA" id="ARBA00022777"/>
    </source>
</evidence>
<dbReference type="CDD" id="cd14014">
    <property type="entry name" value="STKc_PknB_like"/>
    <property type="match status" value="1"/>
</dbReference>
<comment type="catalytic activity">
    <reaction evidence="7">
        <text>L-threonyl-[protein] + ATP = O-phospho-L-threonyl-[protein] + ADP + H(+)</text>
        <dbReference type="Rhea" id="RHEA:46608"/>
        <dbReference type="Rhea" id="RHEA-COMP:11060"/>
        <dbReference type="Rhea" id="RHEA-COMP:11605"/>
        <dbReference type="ChEBI" id="CHEBI:15378"/>
        <dbReference type="ChEBI" id="CHEBI:30013"/>
        <dbReference type="ChEBI" id="CHEBI:30616"/>
        <dbReference type="ChEBI" id="CHEBI:61977"/>
        <dbReference type="ChEBI" id="CHEBI:456216"/>
        <dbReference type="EC" id="2.7.11.1"/>
    </reaction>
</comment>
<dbReference type="PANTHER" id="PTHR43289">
    <property type="entry name" value="MITOGEN-ACTIVATED PROTEIN KINASE KINASE KINASE 20-RELATED"/>
    <property type="match status" value="1"/>
</dbReference>
<dbReference type="PROSITE" id="PS50011">
    <property type="entry name" value="PROTEIN_KINASE_DOM"/>
    <property type="match status" value="1"/>
</dbReference>
<evidence type="ECO:0000256" key="10">
    <source>
        <dbReference type="SAM" id="Phobius"/>
    </source>
</evidence>
<feature type="domain" description="Protein kinase" evidence="11">
    <location>
        <begin position="12"/>
        <end position="269"/>
    </location>
</feature>
<dbReference type="InterPro" id="IPR011009">
    <property type="entry name" value="Kinase-like_dom_sf"/>
</dbReference>
<keyword evidence="6" id="KW-0067">ATP-binding</keyword>
<evidence type="ECO:0000256" key="3">
    <source>
        <dbReference type="ARBA" id="ARBA00022679"/>
    </source>
</evidence>
<evidence type="ECO:0000259" key="11">
    <source>
        <dbReference type="PROSITE" id="PS50011"/>
    </source>
</evidence>
<keyword evidence="10" id="KW-1133">Transmembrane helix</keyword>
<feature type="compositionally biased region" description="Low complexity" evidence="9">
    <location>
        <begin position="295"/>
        <end position="305"/>
    </location>
</feature>
<dbReference type="Pfam" id="PF00069">
    <property type="entry name" value="Pkinase"/>
    <property type="match status" value="1"/>
</dbReference>
<dbReference type="Gene3D" id="3.30.200.20">
    <property type="entry name" value="Phosphorylase Kinase, domain 1"/>
    <property type="match status" value="1"/>
</dbReference>
<evidence type="ECO:0000256" key="2">
    <source>
        <dbReference type="ARBA" id="ARBA00022527"/>
    </source>
</evidence>
<dbReference type="FunFam" id="1.10.510.10:FF:000021">
    <property type="entry name" value="Serine/threonine protein kinase"/>
    <property type="match status" value="1"/>
</dbReference>
<evidence type="ECO:0000256" key="7">
    <source>
        <dbReference type="ARBA" id="ARBA00047899"/>
    </source>
</evidence>
<dbReference type="PANTHER" id="PTHR43289:SF6">
    <property type="entry name" value="SERINE_THREONINE-PROTEIN KINASE NEKL-3"/>
    <property type="match status" value="1"/>
</dbReference>
<name>A0A839N768_9MICO</name>
<feature type="region of interest" description="Disordered" evidence="9">
    <location>
        <begin position="279"/>
        <end position="368"/>
    </location>
</feature>
<keyword evidence="2" id="KW-0723">Serine/threonine-protein kinase</keyword>
<dbReference type="EMBL" id="JACHVQ010000003">
    <property type="protein sequence ID" value="MBB2893600.1"/>
    <property type="molecule type" value="Genomic_DNA"/>
</dbReference>
<organism evidence="12 13">
    <name type="scientific">Flexivirga oryzae</name>
    <dbReference type="NCBI Taxonomy" id="1794944"/>
    <lineage>
        <taxon>Bacteria</taxon>
        <taxon>Bacillati</taxon>
        <taxon>Actinomycetota</taxon>
        <taxon>Actinomycetes</taxon>
        <taxon>Micrococcales</taxon>
        <taxon>Dermacoccaceae</taxon>
        <taxon>Flexivirga</taxon>
    </lineage>
</organism>
<dbReference type="InterPro" id="IPR000719">
    <property type="entry name" value="Prot_kinase_dom"/>
</dbReference>
<evidence type="ECO:0000256" key="6">
    <source>
        <dbReference type="ARBA" id="ARBA00022840"/>
    </source>
</evidence>
<feature type="compositionally biased region" description="Low complexity" evidence="9">
    <location>
        <begin position="312"/>
        <end position="337"/>
    </location>
</feature>
<dbReference type="Proteomes" id="UP000559182">
    <property type="component" value="Unassembled WGS sequence"/>
</dbReference>
<feature type="transmembrane region" description="Helical" evidence="10">
    <location>
        <begin position="375"/>
        <end position="398"/>
    </location>
</feature>
<keyword evidence="10" id="KW-0472">Membrane</keyword>
<dbReference type="FunFam" id="3.30.200.20:FF:000035">
    <property type="entry name" value="Serine/threonine protein kinase Stk1"/>
    <property type="match status" value="1"/>
</dbReference>
<evidence type="ECO:0000256" key="8">
    <source>
        <dbReference type="ARBA" id="ARBA00048679"/>
    </source>
</evidence>
<dbReference type="PROSITE" id="PS00108">
    <property type="entry name" value="PROTEIN_KINASE_ST"/>
    <property type="match status" value="1"/>
</dbReference>
<gene>
    <name evidence="12" type="ORF">FHU39_003631</name>
</gene>
<accession>A0A839N768</accession>
<proteinExistence type="predicted"/>